<dbReference type="InterPro" id="IPR012689">
    <property type="entry name" value="HpaI"/>
</dbReference>
<dbReference type="GO" id="GO:0010124">
    <property type="term" value="P:phenylacetate catabolic process"/>
    <property type="evidence" value="ECO:0007669"/>
    <property type="project" value="InterPro"/>
</dbReference>
<dbReference type="InterPro" id="IPR040442">
    <property type="entry name" value="Pyrv_kinase-like_dom_sf"/>
</dbReference>
<reference evidence="5 6" key="1">
    <citation type="submission" date="2016-06" db="EMBL/GenBank/DDBJ databases">
        <title>Complete genome sequences of Bordetella bronchialis and Bordetella flabilis.</title>
        <authorList>
            <person name="LiPuma J.J."/>
            <person name="Spilker T."/>
        </authorList>
    </citation>
    <scope>NUCLEOTIDE SEQUENCE [LARGE SCALE GENOMIC DNA]</scope>
    <source>
        <strain evidence="5 6">AU10664</strain>
    </source>
</reference>
<evidence type="ECO:0000259" key="4">
    <source>
        <dbReference type="Pfam" id="PF03328"/>
    </source>
</evidence>
<name>A0A193GEM4_9BORD</name>
<protein>
    <submittedName>
        <fullName evidence="5">2,4-dihydroxyhept-2-ene-1,7-dioic acid aldolase</fullName>
    </submittedName>
</protein>
<dbReference type="FunFam" id="3.20.20.60:FF:000004">
    <property type="entry name" value="5-keto-4-deoxy-D-glucarate aldolase"/>
    <property type="match status" value="1"/>
</dbReference>
<organism evidence="5 6">
    <name type="scientific">Bordetella flabilis</name>
    <dbReference type="NCBI Taxonomy" id="463014"/>
    <lineage>
        <taxon>Bacteria</taxon>
        <taxon>Pseudomonadati</taxon>
        <taxon>Pseudomonadota</taxon>
        <taxon>Betaproteobacteria</taxon>
        <taxon>Burkholderiales</taxon>
        <taxon>Alcaligenaceae</taxon>
        <taxon>Bordetella</taxon>
    </lineage>
</organism>
<keyword evidence="2" id="KW-0479">Metal-binding</keyword>
<dbReference type="GO" id="GO:0016832">
    <property type="term" value="F:aldehyde-lyase activity"/>
    <property type="evidence" value="ECO:0007669"/>
    <property type="project" value="TreeGrafter"/>
</dbReference>
<dbReference type="Gene3D" id="3.20.20.60">
    <property type="entry name" value="Phosphoenolpyruvate-binding domains"/>
    <property type="match status" value="1"/>
</dbReference>
<evidence type="ECO:0000313" key="5">
    <source>
        <dbReference type="EMBL" id="ANN78502.1"/>
    </source>
</evidence>
<proteinExistence type="inferred from homology"/>
<dbReference type="InterPro" id="IPR050251">
    <property type="entry name" value="HpcH-HpaI_aldolase"/>
</dbReference>
<dbReference type="STRING" id="463014.BAU07_16555"/>
<dbReference type="InterPro" id="IPR005000">
    <property type="entry name" value="Aldolase/citrate-lyase_domain"/>
</dbReference>
<dbReference type="PANTHER" id="PTHR30502:SF0">
    <property type="entry name" value="PHOSPHOENOLPYRUVATE CARBOXYLASE FAMILY PROTEIN"/>
    <property type="match status" value="1"/>
</dbReference>
<evidence type="ECO:0000256" key="1">
    <source>
        <dbReference type="ARBA" id="ARBA00005568"/>
    </source>
</evidence>
<sequence>MDILSNPFKRALRERRPQIGLWAALAHPYTAEISAGSGFDWLLIDGEHAPNELQSMLTQLQAIAPYPVAPVVRPPWNDFVRIKQILDIGAQNLLIPMIESVEEAQAAVAAVRYPPAGIRGMGSALARSSRWNRIPDYPLRANDEMCVLLQIETPKGLAALEGILAVDGVDGVFIGPADLSAGMGYVNNPEHPEVTAAIDGAIARIIGAGKAAGILHTRPERAKHFLSLGATFVAVGVDATLLARATESLAAQFDRQPAMGRTVQGGPY</sequence>
<comment type="similarity">
    <text evidence="1">Belongs to the HpcH/HpaI aldolase family.</text>
</comment>
<dbReference type="EMBL" id="CP016172">
    <property type="protein sequence ID" value="ANN78502.1"/>
    <property type="molecule type" value="Genomic_DNA"/>
</dbReference>
<dbReference type="GO" id="GO:0046872">
    <property type="term" value="F:metal ion binding"/>
    <property type="evidence" value="ECO:0007669"/>
    <property type="project" value="UniProtKB-KW"/>
</dbReference>
<dbReference type="PANTHER" id="PTHR30502">
    <property type="entry name" value="2-KETO-3-DEOXY-L-RHAMNONATE ALDOLASE"/>
    <property type="match status" value="1"/>
</dbReference>
<keyword evidence="6" id="KW-1185">Reference proteome</keyword>
<keyword evidence="3" id="KW-0456">Lyase</keyword>
<gene>
    <name evidence="5" type="ORF">BAU07_16555</name>
</gene>
<dbReference type="OrthoDB" id="86160at2"/>
<feature type="domain" description="HpcH/HpaI aldolase/citrate lyase" evidence="4">
    <location>
        <begin position="18"/>
        <end position="244"/>
    </location>
</feature>
<dbReference type="Pfam" id="PF03328">
    <property type="entry name" value="HpcH_HpaI"/>
    <property type="match status" value="1"/>
</dbReference>
<evidence type="ECO:0000256" key="2">
    <source>
        <dbReference type="ARBA" id="ARBA00022723"/>
    </source>
</evidence>
<dbReference type="SUPFAM" id="SSF51621">
    <property type="entry name" value="Phosphoenolpyruvate/pyruvate domain"/>
    <property type="match status" value="1"/>
</dbReference>
<dbReference type="Proteomes" id="UP000091926">
    <property type="component" value="Chromosome"/>
</dbReference>
<dbReference type="GO" id="GO:0005737">
    <property type="term" value="C:cytoplasm"/>
    <property type="evidence" value="ECO:0007669"/>
    <property type="project" value="TreeGrafter"/>
</dbReference>
<dbReference type="RefSeq" id="WP_066659666.1">
    <property type="nucleotide sequence ID" value="NZ_CBCSCL010000018.1"/>
</dbReference>
<evidence type="ECO:0000313" key="6">
    <source>
        <dbReference type="Proteomes" id="UP000091926"/>
    </source>
</evidence>
<dbReference type="AlphaFoldDB" id="A0A193GEM4"/>
<evidence type="ECO:0000256" key="3">
    <source>
        <dbReference type="ARBA" id="ARBA00023239"/>
    </source>
</evidence>
<accession>A0A193GEM4</accession>
<dbReference type="InterPro" id="IPR015813">
    <property type="entry name" value="Pyrv/PenolPyrv_kinase-like_dom"/>
</dbReference>
<dbReference type="KEGG" id="bfz:BAU07_16555"/>
<dbReference type="NCBIfam" id="TIGR02311">
    <property type="entry name" value="HpaI"/>
    <property type="match status" value="1"/>
</dbReference>